<dbReference type="Pfam" id="PF00931">
    <property type="entry name" value="NB-ARC"/>
    <property type="match status" value="1"/>
</dbReference>
<dbReference type="PANTHER" id="PTHR19338">
    <property type="entry name" value="TRANSLOCASE OF INNER MITOCHONDRIAL MEMBRANE 13 HOMOLOG"/>
    <property type="match status" value="1"/>
</dbReference>
<accession>A0A5P1FPI1</accession>
<dbReference type="Gene3D" id="1.20.5.4130">
    <property type="match status" value="1"/>
</dbReference>
<evidence type="ECO:0000256" key="3">
    <source>
        <dbReference type="ARBA" id="ARBA00022737"/>
    </source>
</evidence>
<dbReference type="InterPro" id="IPR041118">
    <property type="entry name" value="Rx_N"/>
</dbReference>
<protein>
    <submittedName>
        <fullName evidence="8">Uncharacterized protein</fullName>
    </submittedName>
</protein>
<dbReference type="EMBL" id="CM007381">
    <property type="protein sequence ID" value="ONK79337.1"/>
    <property type="molecule type" value="Genomic_DNA"/>
</dbReference>
<proteinExistence type="inferred from homology"/>
<dbReference type="Gramene" id="ONK79337">
    <property type="protein sequence ID" value="ONK79337"/>
    <property type="gene ID" value="A4U43_C01F5340"/>
</dbReference>
<dbReference type="Gene3D" id="1.10.8.430">
    <property type="entry name" value="Helical domain of apoptotic protease-activating factors"/>
    <property type="match status" value="1"/>
</dbReference>
<dbReference type="Pfam" id="PF18052">
    <property type="entry name" value="Rx_N"/>
    <property type="match status" value="1"/>
</dbReference>
<dbReference type="PANTHER" id="PTHR19338:SF32">
    <property type="entry name" value="OS06G0287500 PROTEIN"/>
    <property type="match status" value="1"/>
</dbReference>
<evidence type="ECO:0000256" key="1">
    <source>
        <dbReference type="ARBA" id="ARBA00008894"/>
    </source>
</evidence>
<dbReference type="InterPro" id="IPR042197">
    <property type="entry name" value="Apaf_helical"/>
</dbReference>
<dbReference type="InterPro" id="IPR027417">
    <property type="entry name" value="P-loop_NTPase"/>
</dbReference>
<dbReference type="SUPFAM" id="SSF52540">
    <property type="entry name" value="P-loop containing nucleoside triphosphate hydrolases"/>
    <property type="match status" value="1"/>
</dbReference>
<keyword evidence="2" id="KW-0433">Leucine-rich repeat</keyword>
<dbReference type="PRINTS" id="PR00364">
    <property type="entry name" value="DISEASERSIST"/>
</dbReference>
<name>A0A5P1FPI1_ASPOF</name>
<evidence type="ECO:0000259" key="6">
    <source>
        <dbReference type="Pfam" id="PF00931"/>
    </source>
</evidence>
<keyword evidence="9" id="KW-1185">Reference proteome</keyword>
<evidence type="ECO:0000256" key="2">
    <source>
        <dbReference type="ARBA" id="ARBA00022614"/>
    </source>
</evidence>
<sequence length="396" mass="44968">MKSIRNSGSFLFSLKLLDKLVEKLYNTISGEVSLLLGLRGEIKFIKSELQIMNAFLRRAEGIQDVNEAARAWVMQVREVAYDIEDCIDEVSLYLLHSEEHGFVSNLFRPKRWFGRLGDHRQLAAQIKSLKSEVEEVSKRRLRYQITELNKGSSSEYKVAEHDPRMAALFVEESQLVGIEEPKKKLLGWLLNEDDRRLSLVAVVGGGGLGKTTIVRKAYESPNVTGGFFQCRAWITVSQQHSIDELLKDMICQILPTPLVGLRKMNMAKLIEKLRKHLEDKRYVIVFDDLWTPGAWNSLELSLPKNELGSRVMITTRINKVAESCRAIIPGHIYQPEKLSDEKSFDLFCRRVFPGRACPDELGSLSRDILKKCDGLPLAIVAIAGVLSSKPKKDQRE</sequence>
<feature type="domain" description="Disease resistance N-terminal" evidence="7">
    <location>
        <begin position="17"/>
        <end position="100"/>
    </location>
</feature>
<evidence type="ECO:0000256" key="4">
    <source>
        <dbReference type="ARBA" id="ARBA00022741"/>
    </source>
</evidence>
<organism evidence="8 9">
    <name type="scientific">Asparagus officinalis</name>
    <name type="common">Garden asparagus</name>
    <dbReference type="NCBI Taxonomy" id="4686"/>
    <lineage>
        <taxon>Eukaryota</taxon>
        <taxon>Viridiplantae</taxon>
        <taxon>Streptophyta</taxon>
        <taxon>Embryophyta</taxon>
        <taxon>Tracheophyta</taxon>
        <taxon>Spermatophyta</taxon>
        <taxon>Magnoliopsida</taxon>
        <taxon>Liliopsida</taxon>
        <taxon>Asparagales</taxon>
        <taxon>Asparagaceae</taxon>
        <taxon>Asparagoideae</taxon>
        <taxon>Asparagus</taxon>
    </lineage>
</organism>
<feature type="domain" description="NB-ARC" evidence="6">
    <location>
        <begin position="179"/>
        <end position="356"/>
    </location>
</feature>
<reference evidence="9" key="1">
    <citation type="journal article" date="2017" name="Nat. Commun.">
        <title>The asparagus genome sheds light on the origin and evolution of a young Y chromosome.</title>
        <authorList>
            <person name="Harkess A."/>
            <person name="Zhou J."/>
            <person name="Xu C."/>
            <person name="Bowers J.E."/>
            <person name="Van der Hulst R."/>
            <person name="Ayyampalayam S."/>
            <person name="Mercati F."/>
            <person name="Riccardi P."/>
            <person name="McKain M.R."/>
            <person name="Kakrana A."/>
            <person name="Tang H."/>
            <person name="Ray J."/>
            <person name="Groenendijk J."/>
            <person name="Arikit S."/>
            <person name="Mathioni S.M."/>
            <person name="Nakano M."/>
            <person name="Shan H."/>
            <person name="Telgmann-Rauber A."/>
            <person name="Kanno A."/>
            <person name="Yue Z."/>
            <person name="Chen H."/>
            <person name="Li W."/>
            <person name="Chen Y."/>
            <person name="Xu X."/>
            <person name="Zhang Y."/>
            <person name="Luo S."/>
            <person name="Chen H."/>
            <person name="Gao J."/>
            <person name="Mao Z."/>
            <person name="Pires J.C."/>
            <person name="Luo M."/>
            <person name="Kudrna D."/>
            <person name="Wing R.A."/>
            <person name="Meyers B.C."/>
            <person name="Yi K."/>
            <person name="Kong H."/>
            <person name="Lavrijsen P."/>
            <person name="Sunseri F."/>
            <person name="Falavigna A."/>
            <person name="Ye Y."/>
            <person name="Leebens-Mack J.H."/>
            <person name="Chen G."/>
        </authorList>
    </citation>
    <scope>NUCLEOTIDE SEQUENCE [LARGE SCALE GENOMIC DNA]</scope>
    <source>
        <strain evidence="9">cv. DH0086</strain>
    </source>
</reference>
<dbReference type="CDD" id="cd14798">
    <property type="entry name" value="RX-CC_like"/>
    <property type="match status" value="1"/>
</dbReference>
<evidence type="ECO:0000256" key="5">
    <source>
        <dbReference type="ARBA" id="ARBA00022821"/>
    </source>
</evidence>
<dbReference type="GO" id="GO:0043531">
    <property type="term" value="F:ADP binding"/>
    <property type="evidence" value="ECO:0007669"/>
    <property type="project" value="InterPro"/>
</dbReference>
<dbReference type="GO" id="GO:0006952">
    <property type="term" value="P:defense response"/>
    <property type="evidence" value="ECO:0007669"/>
    <property type="project" value="UniProtKB-KW"/>
</dbReference>
<dbReference type="FunFam" id="3.40.50.300:FF:001091">
    <property type="entry name" value="Probable disease resistance protein At1g61300"/>
    <property type="match status" value="1"/>
</dbReference>
<keyword evidence="3" id="KW-0677">Repeat</keyword>
<keyword evidence="4" id="KW-0547">Nucleotide-binding</keyword>
<evidence type="ECO:0000259" key="7">
    <source>
        <dbReference type="Pfam" id="PF18052"/>
    </source>
</evidence>
<dbReference type="AlphaFoldDB" id="A0A5P1FPI1"/>
<evidence type="ECO:0000313" key="8">
    <source>
        <dbReference type="EMBL" id="ONK79337.1"/>
    </source>
</evidence>
<keyword evidence="5" id="KW-0611">Plant defense</keyword>
<dbReference type="InterPro" id="IPR002182">
    <property type="entry name" value="NB-ARC"/>
</dbReference>
<dbReference type="Proteomes" id="UP000243459">
    <property type="component" value="Chromosome 1"/>
</dbReference>
<dbReference type="Gene3D" id="3.40.50.300">
    <property type="entry name" value="P-loop containing nucleotide triphosphate hydrolases"/>
    <property type="match status" value="1"/>
</dbReference>
<evidence type="ECO:0000313" key="9">
    <source>
        <dbReference type="Proteomes" id="UP000243459"/>
    </source>
</evidence>
<dbReference type="OMA" id="MITTRIN"/>
<gene>
    <name evidence="8" type="ORF">A4U43_C01F5340</name>
</gene>
<comment type="similarity">
    <text evidence="1">Belongs to the disease resistance NB-LRR family.</text>
</comment>
<dbReference type="InterPro" id="IPR038005">
    <property type="entry name" value="RX-like_CC"/>
</dbReference>